<dbReference type="PROSITE" id="PS51648">
    <property type="entry name" value="YCGL"/>
    <property type="match status" value="1"/>
</dbReference>
<keyword evidence="3" id="KW-1185">Reference proteome</keyword>
<dbReference type="EMBL" id="CP003380">
    <property type="protein sequence ID" value="AFJ01398.1"/>
    <property type="molecule type" value="Genomic_DNA"/>
</dbReference>
<dbReference type="eggNOG" id="COG3100">
    <property type="taxonomic scope" value="Bacteria"/>
</dbReference>
<dbReference type="HOGENOM" id="CLU_155118_1_0_6"/>
<dbReference type="KEGG" id="mec:Q7C_217"/>
<organism evidence="2 3">
    <name type="scientific">Methylophaga frappieri (strain ATCC BAA-2434 / DSM 25690 / JAM7)</name>
    <dbReference type="NCBI Taxonomy" id="754477"/>
    <lineage>
        <taxon>Bacteria</taxon>
        <taxon>Pseudomonadati</taxon>
        <taxon>Pseudomonadota</taxon>
        <taxon>Gammaproteobacteria</taxon>
        <taxon>Thiotrichales</taxon>
        <taxon>Piscirickettsiaceae</taxon>
        <taxon>Methylophaga</taxon>
    </lineage>
</organism>
<dbReference type="PANTHER" id="PTHR38109">
    <property type="entry name" value="PROTEIN YCGL"/>
    <property type="match status" value="1"/>
</dbReference>
<dbReference type="SUPFAM" id="SSF160191">
    <property type="entry name" value="YcgL-like"/>
    <property type="match status" value="1"/>
</dbReference>
<dbReference type="InterPro" id="IPR038068">
    <property type="entry name" value="YcgL-like_sf"/>
</dbReference>
<dbReference type="Gene3D" id="3.10.510.20">
    <property type="entry name" value="YcgL domain"/>
    <property type="match status" value="1"/>
</dbReference>
<evidence type="ECO:0000313" key="2">
    <source>
        <dbReference type="EMBL" id="AFJ01398.1"/>
    </source>
</evidence>
<dbReference type="Pfam" id="PF05166">
    <property type="entry name" value="YcgL"/>
    <property type="match status" value="1"/>
</dbReference>
<protein>
    <recommendedName>
        <fullName evidence="1">YcgL domain-containing protein</fullName>
    </recommendedName>
</protein>
<evidence type="ECO:0000313" key="3">
    <source>
        <dbReference type="Proteomes" id="UP000009145"/>
    </source>
</evidence>
<dbReference type="PANTHER" id="PTHR38109:SF1">
    <property type="entry name" value="PROTEIN YCGL"/>
    <property type="match status" value="1"/>
</dbReference>
<dbReference type="AlphaFoldDB" id="I1YEQ5"/>
<proteinExistence type="predicted"/>
<reference evidence="2 3" key="1">
    <citation type="journal article" date="2012" name="J. Bacteriol.">
        <title>Complete genome sequences of Methylophaga sp. strain JAM1 and Methylophaga sp. strain JAM7.</title>
        <authorList>
            <person name="Villeneuve C."/>
            <person name="Martineau C."/>
            <person name="Mauffrey F."/>
            <person name="Villemur R."/>
        </authorList>
    </citation>
    <scope>NUCLEOTIDE SEQUENCE [LARGE SCALE GENOMIC DNA]</scope>
    <source>
        <strain evidence="2 3">JAM7</strain>
    </source>
</reference>
<sequence>MYLLVEDDFSVVPETLLNAFEPAPEKVMTLRLSSDRPLAREDVDQVMQQLQEQGFYLQMPPSAMSLLEKERATNAAAS</sequence>
<evidence type="ECO:0000259" key="1">
    <source>
        <dbReference type="PROSITE" id="PS51648"/>
    </source>
</evidence>
<feature type="domain" description="YcgL" evidence="1">
    <location>
        <begin position="1"/>
        <end position="71"/>
    </location>
</feature>
<dbReference type="STRING" id="754477.Q7C_217"/>
<dbReference type="Proteomes" id="UP000009145">
    <property type="component" value="Chromosome"/>
</dbReference>
<name>I1YEQ5_METFJ</name>
<accession>I1YEQ5</accession>
<dbReference type="InterPro" id="IPR027354">
    <property type="entry name" value="YcgL_dom"/>
</dbReference>
<gene>
    <name evidence="2" type="ordered locus">Q7C_217</name>
</gene>
<dbReference type="PATRIC" id="fig|754477.3.peg.217"/>